<organism evidence="2 3">
    <name type="scientific">Rhamnella rubrinervis</name>
    <dbReference type="NCBI Taxonomy" id="2594499"/>
    <lineage>
        <taxon>Eukaryota</taxon>
        <taxon>Viridiplantae</taxon>
        <taxon>Streptophyta</taxon>
        <taxon>Embryophyta</taxon>
        <taxon>Tracheophyta</taxon>
        <taxon>Spermatophyta</taxon>
        <taxon>Magnoliopsida</taxon>
        <taxon>eudicotyledons</taxon>
        <taxon>Gunneridae</taxon>
        <taxon>Pentapetalae</taxon>
        <taxon>rosids</taxon>
        <taxon>fabids</taxon>
        <taxon>Rosales</taxon>
        <taxon>Rhamnaceae</taxon>
        <taxon>rhamnoid group</taxon>
        <taxon>Rhamneae</taxon>
        <taxon>Rhamnella</taxon>
    </lineage>
</organism>
<evidence type="ECO:0000313" key="2">
    <source>
        <dbReference type="EMBL" id="KAF3450959.1"/>
    </source>
</evidence>
<keyword evidence="1" id="KW-0472">Membrane</keyword>
<comment type="caution">
    <text evidence="2">The sequence shown here is derived from an EMBL/GenBank/DDBJ whole genome shotgun (WGS) entry which is preliminary data.</text>
</comment>
<protein>
    <submittedName>
        <fullName evidence="2">Uncharacterized protein</fullName>
    </submittedName>
</protein>
<gene>
    <name evidence="2" type="ORF">FNV43_RR07048</name>
</gene>
<reference evidence="2" key="1">
    <citation type="submission" date="2020-03" db="EMBL/GenBank/DDBJ databases">
        <title>A high-quality chromosome-level genome assembly of a woody plant with both climbing and erect habits, Rhamnella rubrinervis.</title>
        <authorList>
            <person name="Lu Z."/>
            <person name="Yang Y."/>
            <person name="Zhu X."/>
            <person name="Sun Y."/>
        </authorList>
    </citation>
    <scope>NUCLEOTIDE SEQUENCE</scope>
    <source>
        <strain evidence="2">BYM</strain>
        <tissue evidence="2">Leaf</tissue>
    </source>
</reference>
<feature type="transmembrane region" description="Helical" evidence="1">
    <location>
        <begin position="76"/>
        <end position="93"/>
    </location>
</feature>
<dbReference type="PANTHER" id="PTHR35462:SF2">
    <property type="entry name" value="TRANSMEMBRANE PROTEIN"/>
    <property type="match status" value="1"/>
</dbReference>
<dbReference type="AlphaFoldDB" id="A0A8K0HFR7"/>
<evidence type="ECO:0000256" key="1">
    <source>
        <dbReference type="SAM" id="Phobius"/>
    </source>
</evidence>
<accession>A0A8K0HFR7</accession>
<keyword evidence="1" id="KW-0812">Transmembrane</keyword>
<keyword evidence="1" id="KW-1133">Transmembrane helix</keyword>
<proteinExistence type="predicted"/>
<dbReference type="EMBL" id="VOIH02000003">
    <property type="protein sequence ID" value="KAF3450959.1"/>
    <property type="molecule type" value="Genomic_DNA"/>
</dbReference>
<keyword evidence="3" id="KW-1185">Reference proteome</keyword>
<dbReference type="Proteomes" id="UP000796880">
    <property type="component" value="Unassembled WGS sequence"/>
</dbReference>
<dbReference type="OrthoDB" id="772152at2759"/>
<dbReference type="PANTHER" id="PTHR35462">
    <property type="match status" value="1"/>
</dbReference>
<feature type="transmembrane region" description="Helical" evidence="1">
    <location>
        <begin position="13"/>
        <end position="34"/>
    </location>
</feature>
<evidence type="ECO:0000313" key="3">
    <source>
        <dbReference type="Proteomes" id="UP000796880"/>
    </source>
</evidence>
<sequence length="131" mass="14333">MENEDPWLAPDKLYHVLFCFSLTLLFATLASLIPHPFLRRHSIRLGSIASLLAGAAKEAADELGFFRSAGASAKDAVADLLGVLVASFALYMVKHSSRHDRETGQPRAVSMAYERVSANARQRQKSQTSTS</sequence>
<name>A0A8K0HFR7_9ROSA</name>